<accession>A0A8J2IBG3</accession>
<organism evidence="1 2">
    <name type="scientific">Alternaria atra</name>
    <dbReference type="NCBI Taxonomy" id="119953"/>
    <lineage>
        <taxon>Eukaryota</taxon>
        <taxon>Fungi</taxon>
        <taxon>Dikarya</taxon>
        <taxon>Ascomycota</taxon>
        <taxon>Pezizomycotina</taxon>
        <taxon>Dothideomycetes</taxon>
        <taxon>Pleosporomycetidae</taxon>
        <taxon>Pleosporales</taxon>
        <taxon>Pleosporineae</taxon>
        <taxon>Pleosporaceae</taxon>
        <taxon>Alternaria</taxon>
        <taxon>Alternaria sect. Ulocladioides</taxon>
    </lineage>
</organism>
<protein>
    <submittedName>
        <fullName evidence="1">Uncharacterized protein</fullName>
    </submittedName>
</protein>
<comment type="caution">
    <text evidence="1">The sequence shown here is derived from an EMBL/GenBank/DDBJ whole genome shotgun (WGS) entry which is preliminary data.</text>
</comment>
<dbReference type="RefSeq" id="XP_043171218.1">
    <property type="nucleotide sequence ID" value="XM_043315283.1"/>
</dbReference>
<sequence length="109" mass="12880">MFPISHYFPKADINGKTEGVSSIDFTQEGGSITEFEWSFKRGRDLVFERSKANDLIKLYEPESSFLRLPGEIRNKIYNYLYEDKEIKLFQYFQCAFDDMLGHLKLYVVD</sequence>
<gene>
    <name evidence="1" type="ORF">ALTATR162_LOCUS7655</name>
</gene>
<keyword evidence="2" id="KW-1185">Reference proteome</keyword>
<dbReference type="GeneID" id="67019679"/>
<evidence type="ECO:0000313" key="2">
    <source>
        <dbReference type="Proteomes" id="UP000676310"/>
    </source>
</evidence>
<evidence type="ECO:0000313" key="1">
    <source>
        <dbReference type="EMBL" id="CAG5173592.1"/>
    </source>
</evidence>
<dbReference type="AlphaFoldDB" id="A0A8J2IBG3"/>
<dbReference type="Proteomes" id="UP000676310">
    <property type="component" value="Unassembled WGS sequence"/>
</dbReference>
<name>A0A8J2IBG3_9PLEO</name>
<dbReference type="EMBL" id="CAJRGZ010000022">
    <property type="protein sequence ID" value="CAG5173592.1"/>
    <property type="molecule type" value="Genomic_DNA"/>
</dbReference>
<proteinExistence type="predicted"/>
<reference evidence="1" key="1">
    <citation type="submission" date="2021-05" db="EMBL/GenBank/DDBJ databases">
        <authorList>
            <person name="Stam R."/>
        </authorList>
    </citation>
    <scope>NUCLEOTIDE SEQUENCE</scope>
    <source>
        <strain evidence="1">CS162</strain>
    </source>
</reference>
<dbReference type="OrthoDB" id="3684327at2759"/>